<evidence type="ECO:0000313" key="2">
    <source>
        <dbReference type="EMBL" id="MFD1519710.1"/>
    </source>
</evidence>
<feature type="region of interest" description="Disordered" evidence="1">
    <location>
        <begin position="1"/>
        <end position="20"/>
    </location>
</feature>
<dbReference type="RefSeq" id="WP_344717741.1">
    <property type="nucleotide sequence ID" value="NZ_BAAAUS010000001.1"/>
</dbReference>
<comment type="caution">
    <text evidence="2">The sequence shown here is derived from an EMBL/GenBank/DDBJ whole genome shotgun (WGS) entry which is preliminary data.</text>
</comment>
<reference evidence="3" key="1">
    <citation type="journal article" date="2019" name="Int. J. Syst. Evol. Microbiol.">
        <title>The Global Catalogue of Microorganisms (GCM) 10K type strain sequencing project: providing services to taxonomists for standard genome sequencing and annotation.</title>
        <authorList>
            <consortium name="The Broad Institute Genomics Platform"/>
            <consortium name="The Broad Institute Genome Sequencing Center for Infectious Disease"/>
            <person name="Wu L."/>
            <person name="Ma J."/>
        </authorList>
    </citation>
    <scope>NUCLEOTIDE SEQUENCE [LARGE SCALE GENOMIC DNA]</scope>
    <source>
        <strain evidence="3">CCM 7043</strain>
    </source>
</reference>
<keyword evidence="3" id="KW-1185">Reference proteome</keyword>
<dbReference type="EMBL" id="JBHUCO010000019">
    <property type="protein sequence ID" value="MFD1519710.1"/>
    <property type="molecule type" value="Genomic_DNA"/>
</dbReference>
<gene>
    <name evidence="2" type="ORF">ACFSJD_19605</name>
</gene>
<name>A0ABW4F0D7_9PSEU</name>
<accession>A0ABW4F0D7</accession>
<organism evidence="2 3">
    <name type="scientific">Pseudonocardia yunnanensis</name>
    <dbReference type="NCBI Taxonomy" id="58107"/>
    <lineage>
        <taxon>Bacteria</taxon>
        <taxon>Bacillati</taxon>
        <taxon>Actinomycetota</taxon>
        <taxon>Actinomycetes</taxon>
        <taxon>Pseudonocardiales</taxon>
        <taxon>Pseudonocardiaceae</taxon>
        <taxon>Pseudonocardia</taxon>
    </lineage>
</organism>
<protein>
    <submittedName>
        <fullName evidence="2">Uncharacterized protein</fullName>
    </submittedName>
</protein>
<sequence length="83" mass="8306">MSVGVGAGPPAAVDEMGGPIRDRRRTVRSGWASGWFSLRDAGGAGVGVASPPGASVVLVSGAPSPIGRRPDGVDVRWTVVSPL</sequence>
<evidence type="ECO:0000313" key="3">
    <source>
        <dbReference type="Proteomes" id="UP001597114"/>
    </source>
</evidence>
<proteinExistence type="predicted"/>
<evidence type="ECO:0000256" key="1">
    <source>
        <dbReference type="SAM" id="MobiDB-lite"/>
    </source>
</evidence>
<dbReference type="Proteomes" id="UP001597114">
    <property type="component" value="Unassembled WGS sequence"/>
</dbReference>